<name>A0ABU3GQZ3_9SPHI</name>
<evidence type="ECO:0000313" key="4">
    <source>
        <dbReference type="Proteomes" id="UP001258315"/>
    </source>
</evidence>
<dbReference type="Proteomes" id="UP001258315">
    <property type="component" value="Unassembled WGS sequence"/>
</dbReference>
<evidence type="ECO:0000256" key="1">
    <source>
        <dbReference type="SAM" id="SignalP"/>
    </source>
</evidence>
<accession>A0ABU3GQZ3</accession>
<reference evidence="4" key="1">
    <citation type="submission" date="2023-07" db="EMBL/GenBank/DDBJ databases">
        <title>Functional and genomic diversity of the sorghum phyllosphere microbiome.</title>
        <authorList>
            <person name="Shade A."/>
        </authorList>
    </citation>
    <scope>NUCLEOTIDE SEQUENCE [LARGE SCALE GENOMIC DNA]</scope>
    <source>
        <strain evidence="4">SORGH_AS_0422</strain>
    </source>
</reference>
<dbReference type="InterPro" id="IPR036514">
    <property type="entry name" value="SGNH_hydro_sf"/>
</dbReference>
<organism evidence="3 4">
    <name type="scientific">Mucilaginibacter terrae</name>
    <dbReference type="NCBI Taxonomy" id="1955052"/>
    <lineage>
        <taxon>Bacteria</taxon>
        <taxon>Pseudomonadati</taxon>
        <taxon>Bacteroidota</taxon>
        <taxon>Sphingobacteriia</taxon>
        <taxon>Sphingobacteriales</taxon>
        <taxon>Sphingobacteriaceae</taxon>
        <taxon>Mucilaginibacter</taxon>
    </lineage>
</organism>
<keyword evidence="4" id="KW-1185">Reference proteome</keyword>
<evidence type="ECO:0000313" key="3">
    <source>
        <dbReference type="EMBL" id="MDT3402055.1"/>
    </source>
</evidence>
<dbReference type="InterPro" id="IPR032616">
    <property type="entry name" value="DUF4886"/>
</dbReference>
<comment type="caution">
    <text evidence="3">The sequence shown here is derived from an EMBL/GenBank/DDBJ whole genome shotgun (WGS) entry which is preliminary data.</text>
</comment>
<feature type="domain" description="DUF4886" evidence="2">
    <location>
        <begin position="35"/>
        <end position="189"/>
    </location>
</feature>
<dbReference type="Pfam" id="PF16227">
    <property type="entry name" value="DUF4886"/>
    <property type="match status" value="1"/>
</dbReference>
<feature type="chain" id="PRO_5045607529" description="DUF4886 domain-containing protein" evidence="1">
    <location>
        <begin position="25"/>
        <end position="308"/>
    </location>
</feature>
<feature type="signal peptide" evidence="1">
    <location>
        <begin position="1"/>
        <end position="24"/>
    </location>
</feature>
<keyword evidence="1" id="KW-0732">Signal</keyword>
<protein>
    <recommendedName>
        <fullName evidence="2">DUF4886 domain-containing protein</fullName>
    </recommendedName>
</protein>
<sequence length="308" mass="34529">MRQFFKWFLSVVLVVTGLVSNAQTGSISSKKTLRVLLIGNSFSQNASTFLPQIAKDDGNNIVFGHAELPGCPLQRHWQLAELNSAEPENPKGKPYEGDKSLRMLLSDSEWDVITMQQYSMLSGNLNTYKPYAQQLYALIRQYQPKARILLHQTWAYRSDSKSFGEVDNGKLAQTEKEMYEKSRAAYHLMARELNLNIIPTGDAFWLIGSNPKTSFKKDESFDPLKAVYPALPHEQNSLHAGYSWSNGKLNFDSHHANDAGKYLGGLVWYAVLFNKPVTQMKFKPQSVSDEFAAQLKAAATAAVKGGKQ</sequence>
<evidence type="ECO:0000259" key="2">
    <source>
        <dbReference type="Pfam" id="PF16227"/>
    </source>
</evidence>
<dbReference type="Gene3D" id="3.40.50.1110">
    <property type="entry name" value="SGNH hydrolase"/>
    <property type="match status" value="1"/>
</dbReference>
<proteinExistence type="predicted"/>
<gene>
    <name evidence="3" type="ORF">QE417_001127</name>
</gene>
<dbReference type="RefSeq" id="WP_311948183.1">
    <property type="nucleotide sequence ID" value="NZ_JAVLVU010000001.1"/>
</dbReference>
<dbReference type="EMBL" id="JAVLVU010000001">
    <property type="protein sequence ID" value="MDT3402055.1"/>
    <property type="molecule type" value="Genomic_DNA"/>
</dbReference>